<gene>
    <name evidence="1" type="ORF">RPERSI_LOCUS5228</name>
</gene>
<reference evidence="1" key="1">
    <citation type="submission" date="2021-06" db="EMBL/GenBank/DDBJ databases">
        <authorList>
            <person name="Kallberg Y."/>
            <person name="Tangrot J."/>
            <person name="Rosling A."/>
        </authorList>
    </citation>
    <scope>NUCLEOTIDE SEQUENCE</scope>
    <source>
        <strain evidence="1">MA461A</strain>
    </source>
</reference>
<keyword evidence="2" id="KW-1185">Reference proteome</keyword>
<accession>A0ACA9MBX5</accession>
<protein>
    <submittedName>
        <fullName evidence="1">16557_t:CDS:1</fullName>
    </submittedName>
</protein>
<name>A0ACA9MBX5_9GLOM</name>
<dbReference type="Proteomes" id="UP000789920">
    <property type="component" value="Unassembled WGS sequence"/>
</dbReference>
<organism evidence="1 2">
    <name type="scientific">Racocetra persica</name>
    <dbReference type="NCBI Taxonomy" id="160502"/>
    <lineage>
        <taxon>Eukaryota</taxon>
        <taxon>Fungi</taxon>
        <taxon>Fungi incertae sedis</taxon>
        <taxon>Mucoromycota</taxon>
        <taxon>Glomeromycotina</taxon>
        <taxon>Glomeromycetes</taxon>
        <taxon>Diversisporales</taxon>
        <taxon>Gigasporaceae</taxon>
        <taxon>Racocetra</taxon>
    </lineage>
</organism>
<comment type="caution">
    <text evidence="1">The sequence shown here is derived from an EMBL/GenBank/DDBJ whole genome shotgun (WGS) entry which is preliminary data.</text>
</comment>
<evidence type="ECO:0000313" key="2">
    <source>
        <dbReference type="Proteomes" id="UP000789920"/>
    </source>
</evidence>
<evidence type="ECO:0000313" key="1">
    <source>
        <dbReference type="EMBL" id="CAG8583032.1"/>
    </source>
</evidence>
<sequence length="511" mass="59364">MIKKINLVNRKNDFYNIAYNVDSDIIDIDSDNNKVMIKKYRTHGIIISIINERLYLDNAGHIQLIIGPDTIQVWHDKIGLANEKLKVKARDFLLDLTTKQAQQYSLIKLILNESIDGKNCNLHLPRRYKWNMKSKKMTELEFAITGPRNQDCWVFIGILRDNVYYDMNSGWLFTGTKSIPLLYDNKLNGFVQSLFKKPCFEHRKPTQVDQLDVKPLDVKPQLTQIPKHSLWTLEVVFFGLMEDGINLVIGKQIYQILRNALIRAEMICDYETLEKSLGSFIANRDIIDKWSNENKVYQQKLNDCYNNDDDDENGISLNDKSSDIGTRDISAGSSDSESSNENLPSINANYYDDMLSLSRSNSQLPILIDQNPTTNLDMSEQFEEISKRLKNRMGSKDRNKDKEFENRFKAMELNVNTILSKLNDYINQELMCSQNRFSIKPQVEFQVENWKLSLSHILLSSHQTTLWNFHKVWQKLRQAFPKVKSSELLDGTDITQSILTESQNVMEDILF</sequence>
<dbReference type="EMBL" id="CAJVQC010007710">
    <property type="protein sequence ID" value="CAG8583032.1"/>
    <property type="molecule type" value="Genomic_DNA"/>
</dbReference>
<proteinExistence type="predicted"/>